<name>A0A8S1EIX5_9PELO</name>
<evidence type="ECO:0000256" key="12">
    <source>
        <dbReference type="ARBA" id="ARBA00022679"/>
    </source>
</evidence>
<evidence type="ECO:0000256" key="9">
    <source>
        <dbReference type="ARBA" id="ARBA00022490"/>
    </source>
</evidence>
<comment type="cofactor">
    <cofactor evidence="1">
        <name>Mg(2+)</name>
        <dbReference type="ChEBI" id="CHEBI:18420"/>
    </cofactor>
</comment>
<comment type="caution">
    <text evidence="31">The sequence shown here is derived from an EMBL/GenBank/DDBJ whole genome shotgun (WGS) entry which is preliminary data.</text>
</comment>
<dbReference type="InterPro" id="IPR017441">
    <property type="entry name" value="Protein_kinase_ATP_BS"/>
</dbReference>
<dbReference type="AlphaFoldDB" id="A0A8S1EIX5"/>
<evidence type="ECO:0000256" key="3">
    <source>
        <dbReference type="ARBA" id="ARBA00004221"/>
    </source>
</evidence>
<evidence type="ECO:0000313" key="32">
    <source>
        <dbReference type="Proteomes" id="UP000494206"/>
    </source>
</evidence>
<comment type="subunit">
    <text evidence="24">Interacts with pdk-1, akt-1, akt-2 and daf-16. Part of a complex containing sgk-1, akt-1 and akt-2. Interacts with let-92 phosphatase regulatory subunit pptr-1.</text>
</comment>
<comment type="catalytic activity">
    <reaction evidence="23">
        <text>L-seryl-[protein] + ATP = O-phospho-L-seryl-[protein] + ADP + H(+)</text>
        <dbReference type="Rhea" id="RHEA:17989"/>
        <dbReference type="Rhea" id="RHEA-COMP:9863"/>
        <dbReference type="Rhea" id="RHEA-COMP:11604"/>
        <dbReference type="ChEBI" id="CHEBI:15378"/>
        <dbReference type="ChEBI" id="CHEBI:29999"/>
        <dbReference type="ChEBI" id="CHEBI:30616"/>
        <dbReference type="ChEBI" id="CHEBI:83421"/>
        <dbReference type="ChEBI" id="CHEBI:456216"/>
        <dbReference type="EC" id="2.7.11.1"/>
    </reaction>
</comment>
<evidence type="ECO:0000256" key="11">
    <source>
        <dbReference type="ARBA" id="ARBA00022553"/>
    </source>
</evidence>
<organism evidence="31 32">
    <name type="scientific">Caenorhabditis bovis</name>
    <dbReference type="NCBI Taxonomy" id="2654633"/>
    <lineage>
        <taxon>Eukaryota</taxon>
        <taxon>Metazoa</taxon>
        <taxon>Ecdysozoa</taxon>
        <taxon>Nematoda</taxon>
        <taxon>Chromadorea</taxon>
        <taxon>Rhabditida</taxon>
        <taxon>Rhabditina</taxon>
        <taxon>Rhabditomorpha</taxon>
        <taxon>Rhabditoidea</taxon>
        <taxon>Rhabditidae</taxon>
        <taxon>Peloderinae</taxon>
        <taxon>Caenorhabditis</taxon>
    </lineage>
</organism>
<comment type="subcellular location">
    <subcellularLocation>
        <location evidence="3">Apical cell membrane</location>
    </subcellularLocation>
    <subcellularLocation>
        <location evidence="4">Cytoplasm</location>
    </subcellularLocation>
    <subcellularLocation>
        <location evidence="2">Nucleus</location>
    </subcellularLocation>
</comment>
<evidence type="ECO:0000256" key="20">
    <source>
        <dbReference type="ARBA" id="ARBA00023242"/>
    </source>
</evidence>
<evidence type="ECO:0000256" key="23">
    <source>
        <dbReference type="ARBA" id="ARBA00048679"/>
    </source>
</evidence>
<evidence type="ECO:0000256" key="6">
    <source>
        <dbReference type="ARBA" id="ARBA00012513"/>
    </source>
</evidence>
<evidence type="ECO:0000256" key="1">
    <source>
        <dbReference type="ARBA" id="ARBA00001946"/>
    </source>
</evidence>
<dbReference type="InterPro" id="IPR000961">
    <property type="entry name" value="AGC-kinase_C"/>
</dbReference>
<dbReference type="InterPro" id="IPR036871">
    <property type="entry name" value="PX_dom_sf"/>
</dbReference>
<dbReference type="GO" id="GO:0016324">
    <property type="term" value="C:apical plasma membrane"/>
    <property type="evidence" value="ECO:0007669"/>
    <property type="project" value="UniProtKB-SubCell"/>
</dbReference>
<dbReference type="EMBL" id="CADEPM010000002">
    <property type="protein sequence ID" value="CAB3400715.1"/>
    <property type="molecule type" value="Genomic_DNA"/>
</dbReference>
<comment type="catalytic activity">
    <reaction evidence="22">
        <text>L-threonyl-[protein] + ATP = O-phospho-L-threonyl-[protein] + ADP + H(+)</text>
        <dbReference type="Rhea" id="RHEA:46608"/>
        <dbReference type="Rhea" id="RHEA-COMP:11060"/>
        <dbReference type="Rhea" id="RHEA-COMP:11605"/>
        <dbReference type="ChEBI" id="CHEBI:15378"/>
        <dbReference type="ChEBI" id="CHEBI:30013"/>
        <dbReference type="ChEBI" id="CHEBI:30616"/>
        <dbReference type="ChEBI" id="CHEBI:61977"/>
        <dbReference type="ChEBI" id="CHEBI:456216"/>
        <dbReference type="EC" id="2.7.11.1"/>
    </reaction>
</comment>
<keyword evidence="7" id="KW-0217">Developmental protein</keyword>
<proteinExistence type="inferred from homology"/>
<comment type="similarity">
    <text evidence="5">Belongs to the protein kinase superfamily. AGC Ser/Thr protein kinase family.</text>
</comment>
<dbReference type="GO" id="GO:0035091">
    <property type="term" value="F:phosphatidylinositol binding"/>
    <property type="evidence" value="ECO:0007669"/>
    <property type="project" value="InterPro"/>
</dbReference>
<evidence type="ECO:0000256" key="10">
    <source>
        <dbReference type="ARBA" id="ARBA00022527"/>
    </source>
</evidence>
<evidence type="ECO:0000256" key="8">
    <source>
        <dbReference type="ARBA" id="ARBA00022475"/>
    </source>
</evidence>
<dbReference type="FunFam" id="3.30.200.20:FF:000681">
    <property type="entry name" value="Non-specific serine/threonine protein kinase"/>
    <property type="match status" value="1"/>
</dbReference>
<evidence type="ECO:0000256" key="7">
    <source>
        <dbReference type="ARBA" id="ARBA00022473"/>
    </source>
</evidence>
<gene>
    <name evidence="31" type="ORF">CBOVIS_LOCUS3589</name>
</gene>
<dbReference type="PROSITE" id="PS00107">
    <property type="entry name" value="PROTEIN_KINASE_ATP"/>
    <property type="match status" value="1"/>
</dbReference>
<evidence type="ECO:0000256" key="26">
    <source>
        <dbReference type="ARBA" id="ARBA00082982"/>
    </source>
</evidence>
<dbReference type="EC" id="2.7.11.1" evidence="6"/>
<evidence type="ECO:0000259" key="29">
    <source>
        <dbReference type="PROSITE" id="PS50011"/>
    </source>
</evidence>
<dbReference type="InterPro" id="IPR011009">
    <property type="entry name" value="Kinase-like_dom_sf"/>
</dbReference>
<evidence type="ECO:0000256" key="19">
    <source>
        <dbReference type="ARBA" id="ARBA00023136"/>
    </source>
</evidence>
<evidence type="ECO:0000259" key="30">
    <source>
        <dbReference type="PROSITE" id="PS51285"/>
    </source>
</evidence>
<keyword evidence="15" id="KW-0418">Kinase</keyword>
<dbReference type="PANTHER" id="PTHR24351">
    <property type="entry name" value="RIBOSOMAL PROTEIN S6 KINASE"/>
    <property type="match status" value="1"/>
</dbReference>
<feature type="domain" description="Protein kinase" evidence="29">
    <location>
        <begin position="126"/>
        <end position="383"/>
    </location>
</feature>
<keyword evidence="10 28" id="KW-0723">Serine/threonine-protein kinase</keyword>
<sequence>MVRKDDVSCNCIVGDDKKTVVYALRIGNGPVIQKPFDEYDRFFQEVKDLLPATVATAPKKKIFQAETKLYEKRRQWIQAISQHLIDSHIRNEEIRRFFHLESNDSDEENMVDLGPSERKTACPQDFDFLTTIGKGSFGRVYQVRHKETKKLYAMKVLSKEHIRKKNEVKHVMAERNVLISNFHHPFLVSLHFSFQNKDKLYFVLDHLNGGELFSHLQREKHFSESRSRFYAAEIASALGYLHEKNIIYRDLKPENLLLDAQGYLVLTDFGLCKEDMIGSKTTSTFCGTPEYLAPEIILKKPYDKTVDWWCLGSVLYEMIFGLPPFYSKDHNEMYDKIVNQPLRMKHTISAPCNDLITGLLQKDRSKRLGHKNDFLDIRDHQFFAPIDWEKLLNRELKAPFIPKIKNQMDTSNISKEFMEIQINPASLAPQHLEPTHHDHDFENFTYVDTIRNFS</sequence>
<dbReference type="Pfam" id="PF00069">
    <property type="entry name" value="Pkinase"/>
    <property type="match status" value="1"/>
</dbReference>
<evidence type="ECO:0000313" key="31">
    <source>
        <dbReference type="EMBL" id="CAB3400715.1"/>
    </source>
</evidence>
<dbReference type="PROSITE" id="PS00108">
    <property type="entry name" value="PROTEIN_KINASE_ST"/>
    <property type="match status" value="1"/>
</dbReference>
<dbReference type="GO" id="GO:0005524">
    <property type="term" value="F:ATP binding"/>
    <property type="evidence" value="ECO:0007669"/>
    <property type="project" value="UniProtKB-UniRule"/>
</dbReference>
<dbReference type="OrthoDB" id="63267at2759"/>
<dbReference type="PROSITE" id="PS51285">
    <property type="entry name" value="AGC_KINASE_CTER"/>
    <property type="match status" value="1"/>
</dbReference>
<evidence type="ECO:0000256" key="24">
    <source>
        <dbReference type="ARBA" id="ARBA00063445"/>
    </source>
</evidence>
<evidence type="ECO:0000256" key="25">
    <source>
        <dbReference type="ARBA" id="ARBA00068208"/>
    </source>
</evidence>
<dbReference type="Gene3D" id="3.30.200.20">
    <property type="entry name" value="Phosphorylase Kinase, domain 1"/>
    <property type="match status" value="1"/>
</dbReference>
<dbReference type="InterPro" id="IPR000719">
    <property type="entry name" value="Prot_kinase_dom"/>
</dbReference>
<keyword evidence="13" id="KW-0479">Metal-binding</keyword>
<keyword evidence="12" id="KW-0808">Transferase</keyword>
<evidence type="ECO:0000256" key="28">
    <source>
        <dbReference type="RuleBase" id="RU000304"/>
    </source>
</evidence>
<keyword evidence="16 27" id="KW-0067">ATP-binding</keyword>
<evidence type="ECO:0000256" key="27">
    <source>
        <dbReference type="PROSITE-ProRule" id="PRU10141"/>
    </source>
</evidence>
<keyword evidence="32" id="KW-1185">Reference proteome</keyword>
<keyword evidence="18" id="KW-0346">Stress response</keyword>
<accession>A0A8S1EIX5</accession>
<dbReference type="GO" id="GO:0005634">
    <property type="term" value="C:nucleus"/>
    <property type="evidence" value="ECO:0007669"/>
    <property type="project" value="UniProtKB-SubCell"/>
</dbReference>
<dbReference type="SMART" id="SM00220">
    <property type="entry name" value="S_TKc"/>
    <property type="match status" value="1"/>
</dbReference>
<evidence type="ECO:0000256" key="18">
    <source>
        <dbReference type="ARBA" id="ARBA00023016"/>
    </source>
</evidence>
<evidence type="ECO:0000256" key="21">
    <source>
        <dbReference type="ARBA" id="ARBA00042467"/>
    </source>
</evidence>
<evidence type="ECO:0000256" key="22">
    <source>
        <dbReference type="ARBA" id="ARBA00047899"/>
    </source>
</evidence>
<feature type="binding site" evidence="27">
    <location>
        <position position="155"/>
    </location>
    <ligand>
        <name>ATP</name>
        <dbReference type="ChEBI" id="CHEBI:30616"/>
    </ligand>
</feature>
<keyword evidence="20" id="KW-0539">Nucleus</keyword>
<dbReference type="GO" id="GO:0004674">
    <property type="term" value="F:protein serine/threonine kinase activity"/>
    <property type="evidence" value="ECO:0007669"/>
    <property type="project" value="UniProtKB-KW"/>
</dbReference>
<dbReference type="GO" id="GO:0005737">
    <property type="term" value="C:cytoplasm"/>
    <property type="evidence" value="ECO:0007669"/>
    <property type="project" value="UniProtKB-SubCell"/>
</dbReference>
<keyword evidence="17" id="KW-0460">Magnesium</keyword>
<dbReference type="SUPFAM" id="SSF64268">
    <property type="entry name" value="PX domain"/>
    <property type="match status" value="1"/>
</dbReference>
<evidence type="ECO:0000256" key="4">
    <source>
        <dbReference type="ARBA" id="ARBA00004496"/>
    </source>
</evidence>
<dbReference type="SUPFAM" id="SSF56112">
    <property type="entry name" value="Protein kinase-like (PK-like)"/>
    <property type="match status" value="1"/>
</dbReference>
<evidence type="ECO:0000256" key="14">
    <source>
        <dbReference type="ARBA" id="ARBA00022741"/>
    </source>
</evidence>
<dbReference type="SMART" id="SM00133">
    <property type="entry name" value="S_TK_X"/>
    <property type="match status" value="1"/>
</dbReference>
<protein>
    <recommendedName>
        <fullName evidence="25">Serine/threonine-protein kinase sgk-1</fullName>
        <ecNumber evidence="6">2.7.11.1</ecNumber>
    </recommendedName>
    <alternativeName>
        <fullName evidence="26">Serum- and glucocorticoid-inducible kinase homolog</fullName>
    </alternativeName>
    <alternativeName>
        <fullName evidence="21">Serum/glucocorticoid-regulated kinase 1</fullName>
    </alternativeName>
</protein>
<dbReference type="Gene3D" id="1.10.510.10">
    <property type="entry name" value="Transferase(Phosphotransferase) domain 1"/>
    <property type="match status" value="1"/>
</dbReference>
<evidence type="ECO:0000256" key="2">
    <source>
        <dbReference type="ARBA" id="ARBA00004123"/>
    </source>
</evidence>
<keyword evidence="14 27" id="KW-0547">Nucleotide-binding</keyword>
<evidence type="ECO:0000256" key="17">
    <source>
        <dbReference type="ARBA" id="ARBA00022842"/>
    </source>
</evidence>
<reference evidence="31 32" key="1">
    <citation type="submission" date="2020-04" db="EMBL/GenBank/DDBJ databases">
        <authorList>
            <person name="Laetsch R D."/>
            <person name="Stevens L."/>
            <person name="Kumar S."/>
            <person name="Blaxter L. M."/>
        </authorList>
    </citation>
    <scope>NUCLEOTIDE SEQUENCE [LARGE SCALE GENOMIC DNA]</scope>
</reference>
<keyword evidence="9" id="KW-0963">Cytoplasm</keyword>
<evidence type="ECO:0000256" key="16">
    <source>
        <dbReference type="ARBA" id="ARBA00022840"/>
    </source>
</evidence>
<keyword evidence="8" id="KW-1003">Cell membrane</keyword>
<dbReference type="GO" id="GO:0046872">
    <property type="term" value="F:metal ion binding"/>
    <property type="evidence" value="ECO:0007669"/>
    <property type="project" value="UniProtKB-KW"/>
</dbReference>
<dbReference type="FunFam" id="1.10.510.10:FF:000008">
    <property type="entry name" value="Non-specific serine/threonine protein kinase"/>
    <property type="match status" value="1"/>
</dbReference>
<evidence type="ECO:0000256" key="13">
    <source>
        <dbReference type="ARBA" id="ARBA00022723"/>
    </source>
</evidence>
<dbReference type="Proteomes" id="UP000494206">
    <property type="component" value="Unassembled WGS sequence"/>
</dbReference>
<keyword evidence="19" id="KW-0472">Membrane</keyword>
<evidence type="ECO:0000256" key="15">
    <source>
        <dbReference type="ARBA" id="ARBA00022777"/>
    </source>
</evidence>
<keyword evidence="11" id="KW-0597">Phosphoprotein</keyword>
<dbReference type="PROSITE" id="PS50011">
    <property type="entry name" value="PROTEIN_KINASE_DOM"/>
    <property type="match status" value="1"/>
</dbReference>
<dbReference type="InterPro" id="IPR008271">
    <property type="entry name" value="Ser/Thr_kinase_AS"/>
</dbReference>
<feature type="domain" description="AGC-kinase C-terminal" evidence="30">
    <location>
        <begin position="384"/>
        <end position="454"/>
    </location>
</feature>
<evidence type="ECO:0000256" key="5">
    <source>
        <dbReference type="ARBA" id="ARBA00009903"/>
    </source>
</evidence>